<organism evidence="1 2">
    <name type="scientific">Listeria phage LP-031</name>
    <dbReference type="NCBI Taxonomy" id="2590049"/>
    <lineage>
        <taxon>Viruses</taxon>
        <taxon>Duplodnaviria</taxon>
        <taxon>Heunggongvirae</taxon>
        <taxon>Uroviricota</taxon>
        <taxon>Caudoviricetes</taxon>
        <taxon>Homburgvirus</taxon>
        <taxon>Homburgvirus LP114</taxon>
    </lineage>
</organism>
<accession>A0A514U782</accession>
<name>A0A514U782_9CAUD</name>
<proteinExistence type="predicted"/>
<dbReference type="Proteomes" id="UP000316617">
    <property type="component" value="Segment"/>
</dbReference>
<evidence type="ECO:0000313" key="1">
    <source>
        <dbReference type="EMBL" id="QDK04814.1"/>
    </source>
</evidence>
<protein>
    <submittedName>
        <fullName evidence="1">Uncharacterized protein</fullName>
    </submittedName>
</protein>
<evidence type="ECO:0000313" key="2">
    <source>
        <dbReference type="Proteomes" id="UP000316617"/>
    </source>
</evidence>
<dbReference type="EMBL" id="MN128593">
    <property type="protein sequence ID" value="QDK04814.1"/>
    <property type="molecule type" value="Genomic_DNA"/>
</dbReference>
<gene>
    <name evidence="1" type="ORF">FK484_0081</name>
</gene>
<reference evidence="1 2" key="1">
    <citation type="submission" date="2019-06" db="EMBL/GenBank/DDBJ databases">
        <authorList>
            <person name="Hudson L.K."/>
            <person name="Peters T.L."/>
            <person name="Song Y."/>
            <person name="Denes T.G."/>
        </authorList>
    </citation>
    <scope>NUCLEOTIDE SEQUENCE [LARGE SCALE GENOMIC DNA]</scope>
</reference>
<sequence>MNNVTIEATLTELGGGRGDLKVDSYGEQSLLLTASLGIVETMVEEASGGSLETKKVLFTIVADHFNEVVSSLGETE</sequence>